<evidence type="ECO:0000313" key="15">
    <source>
        <dbReference type="EMBL" id="MBB5716263.1"/>
    </source>
</evidence>
<sequence length="729" mass="78758">MTALVASPLAAQELGAVGPGTSDESGPDIVVTARKRAETLQDVPMAVTAVTDTDLAIRNVQDVNGLYAEVPGLYLAPGSVNNSADTAYLTMRGVGFNAGLEPAVGVFLDGMYIPQLGFDTAFLDLERVEVLRGPQGTLFGRNTQGGALNLVSRRPGPDLRGRVQLEAAEFGTYRAAGSISGPLVDRLYVGVSAEHRTTDGFLHNVVLGGQQDWSRQDTVRGVVRWVPSDDVEVMLIGDASHRYYNEAIRGVRLATRRYESLVDQDAPDTKDNHGAQLNVTAQLGSGLTLTSISGYRYSAADVFTDMDSRVSVQRQATLPGFLPVARTPQTFSGATLDVQTRQKFKSQELRLNGSQGTVDWLAGGYYFDQDQDFDRYRRVGPGTVPFPAALYIYENHIDDRNGFAGFGQASWKATDAVELTGGGRWSHEKVIGTGNRGQVFGPPLNLFQPVNRNARASYSNFSWTASASYKAAPGTLLYATYAEGWKAGGINRSGSAAANSPYADESSQNYELGLKSSTRDQALTLNVALYYIKIRNQQVTNVIPDPGGGPTPVSVVENAAGSHVSGAEAELTVRPVEGLRLRGSLSYSRSRFDEFVGAFTLTDKTDFSGTQFEKVPEATVFAAADYHVPLGNNRALDFHAEYQFVDSIIIQDNTRASRSGDQLTAPAYDRVNLNISFDTGRGLRITGFVNNLLDTFDVTFPSSDPLLGRDVFVAPLPPRQFGGRAALIF</sequence>
<evidence type="ECO:0000256" key="9">
    <source>
        <dbReference type="ARBA" id="ARBA00023136"/>
    </source>
</evidence>
<proteinExistence type="inferred from homology"/>
<keyword evidence="5 11" id="KW-0812">Transmembrane</keyword>
<dbReference type="PANTHER" id="PTHR32552">
    <property type="entry name" value="FERRICHROME IRON RECEPTOR-RELATED"/>
    <property type="match status" value="1"/>
</dbReference>
<keyword evidence="16" id="KW-1185">Reference proteome</keyword>
<dbReference type="SUPFAM" id="SSF56935">
    <property type="entry name" value="Porins"/>
    <property type="match status" value="1"/>
</dbReference>
<keyword evidence="7" id="KW-0406">Ion transport</keyword>
<feature type="domain" description="TonB-dependent receptor-like beta-barrel" evidence="13">
    <location>
        <begin position="260"/>
        <end position="692"/>
    </location>
</feature>
<keyword evidence="6" id="KW-0408">Iron</keyword>
<keyword evidence="15" id="KW-0675">Receptor</keyword>
<dbReference type="GO" id="GO:0009279">
    <property type="term" value="C:cell outer membrane"/>
    <property type="evidence" value="ECO:0007669"/>
    <property type="project" value="UniProtKB-SubCell"/>
</dbReference>
<protein>
    <submittedName>
        <fullName evidence="15">Iron complex outermembrane receptor protein</fullName>
    </submittedName>
</protein>
<evidence type="ECO:0000256" key="7">
    <source>
        <dbReference type="ARBA" id="ARBA00023065"/>
    </source>
</evidence>
<evidence type="ECO:0000256" key="3">
    <source>
        <dbReference type="ARBA" id="ARBA00022452"/>
    </source>
</evidence>
<accession>A0A7W9BFW5</accession>
<evidence type="ECO:0000256" key="1">
    <source>
        <dbReference type="ARBA" id="ARBA00004571"/>
    </source>
</evidence>
<comment type="similarity">
    <text evidence="11 12">Belongs to the TonB-dependent receptor family.</text>
</comment>
<comment type="subcellular location">
    <subcellularLocation>
        <location evidence="1 11">Cell outer membrane</location>
        <topology evidence="1 11">Multi-pass membrane protein</topology>
    </subcellularLocation>
</comment>
<dbReference type="InterPro" id="IPR012910">
    <property type="entry name" value="Plug_dom"/>
</dbReference>
<evidence type="ECO:0000256" key="6">
    <source>
        <dbReference type="ARBA" id="ARBA00023004"/>
    </source>
</evidence>
<dbReference type="InterPro" id="IPR036942">
    <property type="entry name" value="Beta-barrel_TonB_sf"/>
</dbReference>
<dbReference type="Pfam" id="PF07715">
    <property type="entry name" value="Plug"/>
    <property type="match status" value="1"/>
</dbReference>
<reference evidence="15 16" key="1">
    <citation type="submission" date="2020-08" db="EMBL/GenBank/DDBJ databases">
        <title>Genomic Encyclopedia of Type Strains, Phase IV (KMG-IV): sequencing the most valuable type-strain genomes for metagenomic binning, comparative biology and taxonomic classification.</title>
        <authorList>
            <person name="Goeker M."/>
        </authorList>
    </citation>
    <scope>NUCLEOTIDE SEQUENCE [LARGE SCALE GENOMIC DNA]</scope>
    <source>
        <strain evidence="15 16">DSM 100044</strain>
    </source>
</reference>
<evidence type="ECO:0000256" key="10">
    <source>
        <dbReference type="ARBA" id="ARBA00023237"/>
    </source>
</evidence>
<keyword evidence="8 12" id="KW-0798">TonB box</keyword>
<evidence type="ECO:0000259" key="14">
    <source>
        <dbReference type="Pfam" id="PF07715"/>
    </source>
</evidence>
<keyword evidence="10 11" id="KW-0998">Cell outer membrane</keyword>
<evidence type="ECO:0000259" key="13">
    <source>
        <dbReference type="Pfam" id="PF00593"/>
    </source>
</evidence>
<dbReference type="InterPro" id="IPR039426">
    <property type="entry name" value="TonB-dep_rcpt-like"/>
</dbReference>
<evidence type="ECO:0000256" key="4">
    <source>
        <dbReference type="ARBA" id="ARBA00022496"/>
    </source>
</evidence>
<dbReference type="Gene3D" id="2.40.170.20">
    <property type="entry name" value="TonB-dependent receptor, beta-barrel domain"/>
    <property type="match status" value="1"/>
</dbReference>
<evidence type="ECO:0000256" key="12">
    <source>
        <dbReference type="RuleBase" id="RU003357"/>
    </source>
</evidence>
<evidence type="ECO:0000313" key="16">
    <source>
        <dbReference type="Proteomes" id="UP000546200"/>
    </source>
</evidence>
<gene>
    <name evidence="15" type="ORF">FHS94_003126</name>
</gene>
<keyword evidence="4" id="KW-0410">Iron transport</keyword>
<evidence type="ECO:0000256" key="8">
    <source>
        <dbReference type="ARBA" id="ARBA00023077"/>
    </source>
</evidence>
<keyword evidence="2 11" id="KW-0813">Transport</keyword>
<evidence type="ECO:0000256" key="11">
    <source>
        <dbReference type="PROSITE-ProRule" id="PRU01360"/>
    </source>
</evidence>
<evidence type="ECO:0000256" key="2">
    <source>
        <dbReference type="ARBA" id="ARBA00022448"/>
    </source>
</evidence>
<feature type="domain" description="TonB-dependent receptor plug" evidence="14">
    <location>
        <begin position="40"/>
        <end position="147"/>
    </location>
</feature>
<evidence type="ECO:0000256" key="5">
    <source>
        <dbReference type="ARBA" id="ARBA00022692"/>
    </source>
</evidence>
<keyword evidence="9 11" id="KW-0472">Membrane</keyword>
<dbReference type="PROSITE" id="PS52016">
    <property type="entry name" value="TONB_DEPENDENT_REC_3"/>
    <property type="match status" value="1"/>
</dbReference>
<dbReference type="EMBL" id="JACIJK010000010">
    <property type="protein sequence ID" value="MBB5716263.1"/>
    <property type="molecule type" value="Genomic_DNA"/>
</dbReference>
<dbReference type="AlphaFoldDB" id="A0A7W9BFW5"/>
<name>A0A7W9BFW5_9SPHN</name>
<comment type="caution">
    <text evidence="15">The sequence shown here is derived from an EMBL/GenBank/DDBJ whole genome shotgun (WGS) entry which is preliminary data.</text>
</comment>
<keyword evidence="3 11" id="KW-1134">Transmembrane beta strand</keyword>
<dbReference type="Proteomes" id="UP000546200">
    <property type="component" value="Unassembled WGS sequence"/>
</dbReference>
<dbReference type="GO" id="GO:0006826">
    <property type="term" value="P:iron ion transport"/>
    <property type="evidence" value="ECO:0007669"/>
    <property type="project" value="UniProtKB-KW"/>
</dbReference>
<organism evidence="15 16">
    <name type="scientific">Sphingomonas aerophila</name>
    <dbReference type="NCBI Taxonomy" id="1344948"/>
    <lineage>
        <taxon>Bacteria</taxon>
        <taxon>Pseudomonadati</taxon>
        <taxon>Pseudomonadota</taxon>
        <taxon>Alphaproteobacteria</taxon>
        <taxon>Sphingomonadales</taxon>
        <taxon>Sphingomonadaceae</taxon>
        <taxon>Sphingomonas</taxon>
    </lineage>
</organism>
<dbReference type="CDD" id="cd01347">
    <property type="entry name" value="ligand_gated_channel"/>
    <property type="match status" value="1"/>
</dbReference>
<dbReference type="InterPro" id="IPR000531">
    <property type="entry name" value="Beta-barrel_TonB"/>
</dbReference>
<dbReference type="RefSeq" id="WP_184059395.1">
    <property type="nucleotide sequence ID" value="NZ_JACIJK010000010.1"/>
</dbReference>
<dbReference type="PANTHER" id="PTHR32552:SF81">
    <property type="entry name" value="TONB-DEPENDENT OUTER MEMBRANE RECEPTOR"/>
    <property type="match status" value="1"/>
</dbReference>
<dbReference type="Pfam" id="PF00593">
    <property type="entry name" value="TonB_dep_Rec_b-barrel"/>
    <property type="match status" value="1"/>
</dbReference>